<dbReference type="InterPro" id="IPR036890">
    <property type="entry name" value="HATPase_C_sf"/>
</dbReference>
<name>A0A4S4B2R9_9RHOO</name>
<dbReference type="CDD" id="cd00130">
    <property type="entry name" value="PAS"/>
    <property type="match status" value="3"/>
</dbReference>
<dbReference type="InterPro" id="IPR000014">
    <property type="entry name" value="PAS"/>
</dbReference>
<dbReference type="SMART" id="SM00387">
    <property type="entry name" value="HATPase_c"/>
    <property type="match status" value="1"/>
</dbReference>
<evidence type="ECO:0000256" key="6">
    <source>
        <dbReference type="ARBA" id="ARBA00022777"/>
    </source>
</evidence>
<dbReference type="InterPro" id="IPR001610">
    <property type="entry name" value="PAC"/>
</dbReference>
<dbReference type="Pfam" id="PF13426">
    <property type="entry name" value="PAS_9"/>
    <property type="match status" value="2"/>
</dbReference>
<dbReference type="SMART" id="SM00091">
    <property type="entry name" value="PAS"/>
    <property type="match status" value="3"/>
</dbReference>
<dbReference type="AlphaFoldDB" id="A0A4S4B2R9"/>
<dbReference type="InterPro" id="IPR001789">
    <property type="entry name" value="Sig_transdc_resp-reg_receiver"/>
</dbReference>
<evidence type="ECO:0000256" key="7">
    <source>
        <dbReference type="PROSITE-ProRule" id="PRU00169"/>
    </source>
</evidence>
<dbReference type="InterPro" id="IPR036097">
    <property type="entry name" value="HisK_dim/P_sf"/>
</dbReference>
<organism evidence="12 13">
    <name type="scientific">Pseudothauera rhizosphaerae</name>
    <dbReference type="NCBI Taxonomy" id="2565932"/>
    <lineage>
        <taxon>Bacteria</taxon>
        <taxon>Pseudomonadati</taxon>
        <taxon>Pseudomonadota</taxon>
        <taxon>Betaproteobacteria</taxon>
        <taxon>Rhodocyclales</taxon>
        <taxon>Zoogloeaceae</taxon>
        <taxon>Pseudothauera</taxon>
    </lineage>
</organism>
<dbReference type="GO" id="GO:0005886">
    <property type="term" value="C:plasma membrane"/>
    <property type="evidence" value="ECO:0007669"/>
    <property type="project" value="UniProtKB-SubCell"/>
</dbReference>
<feature type="domain" description="PAC" evidence="11">
    <location>
        <begin position="357"/>
        <end position="409"/>
    </location>
</feature>
<gene>
    <name evidence="12" type="ORF">E6O51_00955</name>
</gene>
<dbReference type="EMBL" id="SSOD01000001">
    <property type="protein sequence ID" value="THF65201.1"/>
    <property type="molecule type" value="Genomic_DNA"/>
</dbReference>
<dbReference type="Pfam" id="PF08448">
    <property type="entry name" value="PAS_4"/>
    <property type="match status" value="1"/>
</dbReference>
<dbReference type="NCBIfam" id="TIGR00229">
    <property type="entry name" value="sensory_box"/>
    <property type="match status" value="3"/>
</dbReference>
<sequence length="1044" mass="114069">MHHSDRTRRFPMWVKGRNVEGMSDDRGSETMRLVLLGLAPSLRMALRGLLADGRFSFVDAASPAEMPAGAGAADLAVADSAWLAQQPAAARAALRESLAGAAALIVLGDAGAVEPLPSCRRVLQAPAEAMAVAQLIDGLRDDLLGRPLPAAVIACPADAVPARERELQAARCTAHFLAADDLATLPGVPEAVALIVDVAPGEAGRALVEAARATAARRGLPLIFLAPAETWPAVPETTAEDEFWLHVPAAAGQLAALVRPVVRAARARARLERLFLRQLAIQHQEFTLLRGAIDQHVIISMADADGRITYANDRFCELSGFSREELLGANHSLIKSGRHSREFYADLWRTITRGEIWHGEVCNRKKNGEPYWVSATIVPVMDEAGKPLRYVSTRTDITLLKKIQDELLASRQQAAHDAQRIQAIFDSLPVGIFWKDRELRYRGANRRFLDDVGVADPEHLNGLDDTGLFAPEVAETYRRCDREVLESGRPLPPFEERLVLPGGGERWLRTGKMPQFDDQGQVTGVLGAYLDITDLKETERKLREITERLKFFADNVEEGVVVCDQGMIVDVSDRWLELFRCRRDDALGRPVMSFTAPSAVPMALQLIGDRWAESYESVMLRHDGTTFPAVVRGRNLEFGGRELRLTSILDISRQKENELAVQAAKTEAERANQAKSEFLSSMSHELRTPMNAIFGFAQILEFDERLDADQQDSVQEILKAARHLLGLINEVLDLAKIESGRIALSLETVLLGTVVEECEQLLRPLAAEREISLHVPAGPPGAVRADKVRLKQVLLNLLSNAIKYNRSQGEVRLTVDTAGPRLRITVADTGPGIAAGDLAGLFQPFNRLGAEHGTIEGTGIGLAISRRLIEAMGGRIGVDSAPGEGSRFWVELPQAAPETAQAGGQDAPRRAESGADGLQRHILYVDDNPVNLKLVAQILGRLRHIRLVTAHTPELGIELALAGKPDLILLDINLPGMDGYEMLQVLKADLQLRHVPVLAVSANAMPRDIERGIAAGFADYLTKPLDVGRFLASIDRHLPEGEHP</sequence>
<evidence type="ECO:0000259" key="8">
    <source>
        <dbReference type="PROSITE" id="PS50109"/>
    </source>
</evidence>
<dbReference type="InterPro" id="IPR004358">
    <property type="entry name" value="Sig_transdc_His_kin-like_C"/>
</dbReference>
<keyword evidence="4 7" id="KW-0597">Phosphoprotein</keyword>
<dbReference type="Gene3D" id="3.30.565.10">
    <property type="entry name" value="Histidine kinase-like ATPase, C-terminal domain"/>
    <property type="match status" value="1"/>
</dbReference>
<dbReference type="Gene3D" id="3.30.450.20">
    <property type="entry name" value="PAS domain"/>
    <property type="match status" value="3"/>
</dbReference>
<evidence type="ECO:0000256" key="3">
    <source>
        <dbReference type="ARBA" id="ARBA00012438"/>
    </source>
</evidence>
<dbReference type="Proteomes" id="UP000307956">
    <property type="component" value="Unassembled WGS sequence"/>
</dbReference>
<dbReference type="Gene3D" id="1.10.287.130">
    <property type="match status" value="1"/>
</dbReference>
<dbReference type="SUPFAM" id="SSF47384">
    <property type="entry name" value="Homodimeric domain of signal transducing histidine kinase"/>
    <property type="match status" value="1"/>
</dbReference>
<dbReference type="GO" id="GO:0000155">
    <property type="term" value="F:phosphorelay sensor kinase activity"/>
    <property type="evidence" value="ECO:0007669"/>
    <property type="project" value="InterPro"/>
</dbReference>
<dbReference type="SMART" id="SM00448">
    <property type="entry name" value="REC"/>
    <property type="match status" value="1"/>
</dbReference>
<feature type="domain" description="Response regulatory" evidence="9">
    <location>
        <begin position="921"/>
        <end position="1038"/>
    </location>
</feature>
<evidence type="ECO:0000259" key="11">
    <source>
        <dbReference type="PROSITE" id="PS50113"/>
    </source>
</evidence>
<dbReference type="Pfam" id="PF02518">
    <property type="entry name" value="HATPase_c"/>
    <property type="match status" value="1"/>
</dbReference>
<comment type="catalytic activity">
    <reaction evidence="1">
        <text>ATP + protein L-histidine = ADP + protein N-phospho-L-histidine.</text>
        <dbReference type="EC" id="2.7.13.3"/>
    </reaction>
</comment>
<comment type="caution">
    <text evidence="12">The sequence shown here is derived from an EMBL/GenBank/DDBJ whole genome shotgun (WGS) entry which is preliminary data.</text>
</comment>
<evidence type="ECO:0000256" key="2">
    <source>
        <dbReference type="ARBA" id="ARBA00004429"/>
    </source>
</evidence>
<dbReference type="SUPFAM" id="SSF55874">
    <property type="entry name" value="ATPase domain of HSP90 chaperone/DNA topoisomerase II/histidine kinase"/>
    <property type="match status" value="1"/>
</dbReference>
<dbReference type="InterPro" id="IPR003594">
    <property type="entry name" value="HATPase_dom"/>
</dbReference>
<dbReference type="PROSITE" id="PS50112">
    <property type="entry name" value="PAS"/>
    <property type="match status" value="1"/>
</dbReference>
<protein>
    <recommendedName>
        <fullName evidence="3">histidine kinase</fullName>
        <ecNumber evidence="3">2.7.13.3</ecNumber>
    </recommendedName>
</protein>
<dbReference type="Pfam" id="PF00072">
    <property type="entry name" value="Response_reg"/>
    <property type="match status" value="1"/>
</dbReference>
<dbReference type="InterPro" id="IPR013656">
    <property type="entry name" value="PAS_4"/>
</dbReference>
<evidence type="ECO:0000256" key="1">
    <source>
        <dbReference type="ARBA" id="ARBA00000085"/>
    </source>
</evidence>
<dbReference type="PROSITE" id="PS50113">
    <property type="entry name" value="PAC"/>
    <property type="match status" value="2"/>
</dbReference>
<dbReference type="InterPro" id="IPR035965">
    <property type="entry name" value="PAS-like_dom_sf"/>
</dbReference>
<dbReference type="PANTHER" id="PTHR43047:SF72">
    <property type="entry name" value="OSMOSENSING HISTIDINE PROTEIN KINASE SLN1"/>
    <property type="match status" value="1"/>
</dbReference>
<evidence type="ECO:0000256" key="5">
    <source>
        <dbReference type="ARBA" id="ARBA00022679"/>
    </source>
</evidence>
<dbReference type="SUPFAM" id="SSF55785">
    <property type="entry name" value="PYP-like sensor domain (PAS domain)"/>
    <property type="match status" value="3"/>
</dbReference>
<dbReference type="FunFam" id="3.30.565.10:FF:000006">
    <property type="entry name" value="Sensor histidine kinase WalK"/>
    <property type="match status" value="1"/>
</dbReference>
<dbReference type="PROSITE" id="PS50110">
    <property type="entry name" value="RESPONSE_REGULATORY"/>
    <property type="match status" value="1"/>
</dbReference>
<feature type="domain" description="Histidine kinase" evidence="8">
    <location>
        <begin position="681"/>
        <end position="896"/>
    </location>
</feature>
<proteinExistence type="predicted"/>
<dbReference type="SUPFAM" id="SSF52172">
    <property type="entry name" value="CheY-like"/>
    <property type="match status" value="1"/>
</dbReference>
<dbReference type="SMART" id="SM00388">
    <property type="entry name" value="HisKA"/>
    <property type="match status" value="1"/>
</dbReference>
<dbReference type="OrthoDB" id="8552871at2"/>
<dbReference type="GO" id="GO:0009927">
    <property type="term" value="F:histidine phosphotransfer kinase activity"/>
    <property type="evidence" value="ECO:0007669"/>
    <property type="project" value="TreeGrafter"/>
</dbReference>
<comment type="subcellular location">
    <subcellularLocation>
        <location evidence="2">Cell inner membrane</location>
        <topology evidence="2">Multi-pass membrane protein</topology>
    </subcellularLocation>
</comment>
<keyword evidence="13" id="KW-1185">Reference proteome</keyword>
<feature type="modified residue" description="4-aspartylphosphate" evidence="7">
    <location>
        <position position="971"/>
    </location>
</feature>
<dbReference type="Pfam" id="PF00512">
    <property type="entry name" value="HisKA"/>
    <property type="match status" value="1"/>
</dbReference>
<dbReference type="CDD" id="cd16922">
    <property type="entry name" value="HATPase_EvgS-ArcB-TorS-like"/>
    <property type="match status" value="1"/>
</dbReference>
<feature type="domain" description="PAC" evidence="11">
    <location>
        <begin position="492"/>
        <end position="544"/>
    </location>
</feature>
<evidence type="ECO:0000313" key="13">
    <source>
        <dbReference type="Proteomes" id="UP000307956"/>
    </source>
</evidence>
<keyword evidence="5" id="KW-0808">Transferase</keyword>
<feature type="domain" description="PAS" evidence="10">
    <location>
        <begin position="299"/>
        <end position="328"/>
    </location>
</feature>
<dbReference type="InterPro" id="IPR011006">
    <property type="entry name" value="CheY-like_superfamily"/>
</dbReference>
<dbReference type="InterPro" id="IPR005467">
    <property type="entry name" value="His_kinase_dom"/>
</dbReference>
<evidence type="ECO:0000259" key="9">
    <source>
        <dbReference type="PROSITE" id="PS50110"/>
    </source>
</evidence>
<dbReference type="PANTHER" id="PTHR43047">
    <property type="entry name" value="TWO-COMPONENT HISTIDINE PROTEIN KINASE"/>
    <property type="match status" value="1"/>
</dbReference>
<dbReference type="PROSITE" id="PS50109">
    <property type="entry name" value="HIS_KIN"/>
    <property type="match status" value="1"/>
</dbReference>
<dbReference type="CDD" id="cd00082">
    <property type="entry name" value="HisKA"/>
    <property type="match status" value="1"/>
</dbReference>
<dbReference type="SMART" id="SM00086">
    <property type="entry name" value="PAC"/>
    <property type="match status" value="3"/>
</dbReference>
<dbReference type="InterPro" id="IPR003661">
    <property type="entry name" value="HisK_dim/P_dom"/>
</dbReference>
<accession>A0A4S4B2R9</accession>
<dbReference type="InterPro" id="IPR000700">
    <property type="entry name" value="PAS-assoc_C"/>
</dbReference>
<evidence type="ECO:0000313" key="12">
    <source>
        <dbReference type="EMBL" id="THF65201.1"/>
    </source>
</evidence>
<reference evidence="12 13" key="1">
    <citation type="submission" date="2019-04" db="EMBL/GenBank/DDBJ databases">
        <title>Azoarcus rhizosphaerae sp. nov. isolated from rhizosphere of Ficus religiosa.</title>
        <authorList>
            <person name="Lin S.-Y."/>
            <person name="Hameed A."/>
            <person name="Hsu Y.-H."/>
            <person name="Young C.-C."/>
        </authorList>
    </citation>
    <scope>NUCLEOTIDE SEQUENCE [LARGE SCALE GENOMIC DNA]</scope>
    <source>
        <strain evidence="12 13">CC-YHH848</strain>
    </source>
</reference>
<dbReference type="EC" id="2.7.13.3" evidence="3"/>
<evidence type="ECO:0000259" key="10">
    <source>
        <dbReference type="PROSITE" id="PS50112"/>
    </source>
</evidence>
<dbReference type="PRINTS" id="PR00344">
    <property type="entry name" value="BCTRLSENSOR"/>
</dbReference>
<keyword evidence="6" id="KW-0418">Kinase</keyword>
<evidence type="ECO:0000256" key="4">
    <source>
        <dbReference type="ARBA" id="ARBA00022553"/>
    </source>
</evidence>
<dbReference type="Gene3D" id="3.40.50.2300">
    <property type="match status" value="1"/>
</dbReference>